<dbReference type="PANTHER" id="PTHR30298:SF0">
    <property type="entry name" value="PROTEIN YBFL-RELATED"/>
    <property type="match status" value="1"/>
</dbReference>
<dbReference type="InterPro" id="IPR051698">
    <property type="entry name" value="Transposase_11-like"/>
</dbReference>
<protein>
    <recommendedName>
        <fullName evidence="6">ISAs1 family transposase</fullName>
    </recommendedName>
</protein>
<dbReference type="NCBIfam" id="NF033564">
    <property type="entry name" value="transpos_ISAs1"/>
    <property type="match status" value="1"/>
</dbReference>
<dbReference type="GO" id="GO:0004803">
    <property type="term" value="F:transposase activity"/>
    <property type="evidence" value="ECO:0007669"/>
    <property type="project" value="InterPro"/>
</dbReference>
<keyword evidence="1" id="KW-0812">Transmembrane</keyword>
<dbReference type="InterPro" id="IPR047647">
    <property type="entry name" value="ISAs1_transpos"/>
</dbReference>
<dbReference type="EMBL" id="PFKO01000138">
    <property type="protein sequence ID" value="PIY33008.1"/>
    <property type="molecule type" value="Genomic_DNA"/>
</dbReference>
<proteinExistence type="predicted"/>
<evidence type="ECO:0008006" key="6">
    <source>
        <dbReference type="Google" id="ProtNLM"/>
    </source>
</evidence>
<evidence type="ECO:0000313" key="5">
    <source>
        <dbReference type="Proteomes" id="UP000230646"/>
    </source>
</evidence>
<dbReference type="PANTHER" id="PTHR30298">
    <property type="entry name" value="H REPEAT-ASSOCIATED PREDICTED TRANSPOSASE"/>
    <property type="match status" value="1"/>
</dbReference>
<keyword evidence="1" id="KW-0472">Membrane</keyword>
<gene>
    <name evidence="4" type="ORF">COZ07_03720</name>
</gene>
<feature type="domain" description="H repeat-associated protein N-terminal" evidence="3">
    <location>
        <begin position="14"/>
        <end position="99"/>
    </location>
</feature>
<evidence type="ECO:0000259" key="2">
    <source>
        <dbReference type="Pfam" id="PF01609"/>
    </source>
</evidence>
<sequence>MKQKPREQDLICLLKTLKDHRRKEGKRHPLEIVLLIIIMAIMAGSKSERAISRFAKNNKQALIKALKIARKEIPSRSVIQGIIQQTDFSKLQNIFYGWALKIVKIEKKDIISLDGKAMRGTIKNSQTNFQNFTSLVSVFASKRKQVLTSAKIETKKENEIPTVQALIKMLDLKDITFTLDALHCQEKTIKAIKKSKNHYIIGVKNNQKKLSEDIKKSKNWKT</sequence>
<dbReference type="Pfam" id="PF13808">
    <property type="entry name" value="DDE_Tnp_1_assoc"/>
    <property type="match status" value="1"/>
</dbReference>
<accession>A0A2M7PQV2</accession>
<dbReference type="InterPro" id="IPR002559">
    <property type="entry name" value="Transposase_11"/>
</dbReference>
<evidence type="ECO:0000313" key="4">
    <source>
        <dbReference type="EMBL" id="PIY33008.1"/>
    </source>
</evidence>
<dbReference type="AlphaFoldDB" id="A0A2M7PQV2"/>
<dbReference type="GO" id="GO:0006313">
    <property type="term" value="P:DNA transposition"/>
    <property type="evidence" value="ECO:0007669"/>
    <property type="project" value="InterPro"/>
</dbReference>
<reference evidence="4 5" key="1">
    <citation type="submission" date="2017-09" db="EMBL/GenBank/DDBJ databases">
        <title>Depth-based differentiation of microbial function through sediment-hosted aquifers and enrichment of novel symbionts in the deep terrestrial subsurface.</title>
        <authorList>
            <person name="Probst A.J."/>
            <person name="Ladd B."/>
            <person name="Jarett J.K."/>
            <person name="Geller-Mcgrath D.E."/>
            <person name="Sieber C.M."/>
            <person name="Emerson J.B."/>
            <person name="Anantharaman K."/>
            <person name="Thomas B.C."/>
            <person name="Malmstrom R."/>
            <person name="Stieglmeier M."/>
            <person name="Klingl A."/>
            <person name="Woyke T."/>
            <person name="Ryan C.M."/>
            <person name="Banfield J.F."/>
        </authorList>
    </citation>
    <scope>NUCLEOTIDE SEQUENCE [LARGE SCALE GENOMIC DNA]</scope>
    <source>
        <strain evidence="4">CG_4_10_14_3_um_filter_34_13</strain>
    </source>
</reference>
<evidence type="ECO:0000256" key="1">
    <source>
        <dbReference type="SAM" id="Phobius"/>
    </source>
</evidence>
<feature type="transmembrane region" description="Helical" evidence="1">
    <location>
        <begin position="28"/>
        <end position="45"/>
    </location>
</feature>
<dbReference type="Proteomes" id="UP000230646">
    <property type="component" value="Unassembled WGS sequence"/>
</dbReference>
<name>A0A2M7PQV2_9BACT</name>
<dbReference type="GO" id="GO:0003677">
    <property type="term" value="F:DNA binding"/>
    <property type="evidence" value="ECO:0007669"/>
    <property type="project" value="InterPro"/>
</dbReference>
<dbReference type="Pfam" id="PF01609">
    <property type="entry name" value="DDE_Tnp_1"/>
    <property type="match status" value="1"/>
</dbReference>
<dbReference type="RefSeq" id="WP_406607256.1">
    <property type="nucleotide sequence ID" value="NZ_PFKO01000138.1"/>
</dbReference>
<organism evidence="4 5">
    <name type="scientific">Candidatus Infernicultor aquiphilus</name>
    <dbReference type="NCBI Taxonomy" id="1805029"/>
    <lineage>
        <taxon>Bacteria</taxon>
        <taxon>Pseudomonadati</taxon>
        <taxon>Atribacterota</taxon>
        <taxon>Candidatus Phoenicimicrobiia</taxon>
        <taxon>Candidatus Pheonicimicrobiales</taxon>
        <taxon>Candidatus Phoenicimicrobiaceae</taxon>
        <taxon>Candidatus Infernicultor</taxon>
    </lineage>
</organism>
<evidence type="ECO:0000259" key="3">
    <source>
        <dbReference type="Pfam" id="PF13808"/>
    </source>
</evidence>
<keyword evidence="1" id="KW-1133">Transmembrane helix</keyword>
<dbReference type="InterPro" id="IPR032806">
    <property type="entry name" value="YbfD_N"/>
</dbReference>
<comment type="caution">
    <text evidence="4">The sequence shown here is derived from an EMBL/GenBank/DDBJ whole genome shotgun (WGS) entry which is preliminary data.</text>
</comment>
<feature type="domain" description="Transposase IS4-like" evidence="2">
    <location>
        <begin position="108"/>
        <end position="212"/>
    </location>
</feature>